<dbReference type="InterPro" id="IPR016130">
    <property type="entry name" value="Tyr_Pase_AS"/>
</dbReference>
<dbReference type="OrthoDB" id="20872at2759"/>
<protein>
    <submittedName>
        <fullName evidence="5">Phosphatases II</fullName>
    </submittedName>
</protein>
<evidence type="ECO:0000256" key="2">
    <source>
        <dbReference type="SAM" id="MobiDB-lite"/>
    </source>
</evidence>
<evidence type="ECO:0000259" key="4">
    <source>
        <dbReference type="PROSITE" id="PS50056"/>
    </source>
</evidence>
<dbReference type="PROSITE" id="PS50056">
    <property type="entry name" value="TYR_PHOSPHATASE_2"/>
    <property type="match status" value="1"/>
</dbReference>
<feature type="region of interest" description="Disordered" evidence="2">
    <location>
        <begin position="1028"/>
        <end position="1065"/>
    </location>
</feature>
<dbReference type="PRINTS" id="PR00700">
    <property type="entry name" value="PRTYPHPHTASE"/>
</dbReference>
<accession>A0A317WKF2</accession>
<evidence type="ECO:0000259" key="3">
    <source>
        <dbReference type="PROSITE" id="PS50055"/>
    </source>
</evidence>
<dbReference type="AlphaFoldDB" id="A0A317WKF2"/>
<dbReference type="PROSITE" id="PS50055">
    <property type="entry name" value="TYR_PHOSPHATASE_PTP"/>
    <property type="match status" value="1"/>
</dbReference>
<dbReference type="InterPro" id="IPR029021">
    <property type="entry name" value="Prot-tyrosine_phosphatase-like"/>
</dbReference>
<dbReference type="SUPFAM" id="SSF52799">
    <property type="entry name" value="(Phosphotyrosine protein) phosphatases II"/>
    <property type="match status" value="2"/>
</dbReference>
<feature type="region of interest" description="Disordered" evidence="2">
    <location>
        <begin position="220"/>
        <end position="247"/>
    </location>
</feature>
<sequence length="1076" mass="120562">MAVASRAAECAQLFDRFASALDGTEPDIENEIFRFNSWAANNFILAPGRASMDWRLRNAPLLQSTMVDLLDDLKVDLIKQSTLPLNSTMPTGLLYEASLQAISETLDGLFRLSRAIRRSGIHRRYVKVGNYAEFDENGVNLTEAFKDGAKRLIEFRMKGSKAIDGLRERIFSTVCLRQQYFSYLKAKKATNALIAGTDQSHQFTPRPALRASASITGSLTSKAQGAVTQNPSRMRRVGPSTMTATTAQPDRISKAYSEKSANERTSYDVDCSGADIPPPPKVSGNHKESECPYCFLACSTEELSGRSWKRHFIQDLMPYVCVLESCPTPNSLFESGKDWLSHMKNQHPASGWTCVDSTHNTTFFFQLESGFREHLHQHHEGQFDDDDIDDIAAACYQKSPDDIIIRECPFCPTVQKLELKPKDMIDHVANHLISLAQISLAGHVDGGRSQSAWSGSRRDSNSLPTSIGSLPERLHSEFTDDDENEYLTSISGEVIPDAAEELIYAVWQNVQKPQYDPSLDLTIRHFIAQSELKAKGITEFAVGGSDDLDTSQSFKKGQATAPELNRSSEDSLEIVEMFGEEGNFRLDDQNTDDLPPFLCQSDSEIQNKFEEIAWQERTRLHEGILANDPAHPYALENGPEVRARNRYVNVQAWANCRIHLRVPEGECDFINASPIILKDSVTQEERTYIATQHLSASYTNADNNRRLNRQGPVFGYLSHFWQMVFHESKDVAVIVMLTQTFEDGREKCAQYFPPHLEQASMILVEEPIKEPFSEGTAETKQSQEANPADPAAVDQANNEETAPEKVFETTTDMAGSSAAEKTETAEVIETSGPTIVGHPVAEVIANEESPKESNRSFAAQEIDTPVIDPNNQEERLKTIGKVTLLELTYDVKSRSEIRKLELTIGSETKTVWHYLFVGWADYSKPEGDDREALLELIRSSTSKSGPHNPRVVHCSAGVGRTGTFIALDHLLQELESGQLLQLADPEADPVFDTVNQMREQRMMMVYNEMQFQFIYDVLREQTDTKLGKVGSVLPGREKERAGPRRRQTSETRLTPKLKTNPRTLGKNVRIEEKRVP</sequence>
<comment type="similarity">
    <text evidence="1">Belongs to the protein-tyrosine phosphatase family. Non-receptor class subfamily.</text>
</comment>
<feature type="compositionally biased region" description="Polar residues" evidence="2">
    <location>
        <begin position="220"/>
        <end position="232"/>
    </location>
</feature>
<keyword evidence="6" id="KW-1185">Reference proteome</keyword>
<feature type="domain" description="Tyrosine specific protein phosphatases" evidence="4">
    <location>
        <begin position="931"/>
        <end position="1012"/>
    </location>
</feature>
<dbReference type="PANTHER" id="PTHR19134:SF449">
    <property type="entry name" value="TYROSINE-PROTEIN PHOSPHATASE 1"/>
    <property type="match status" value="1"/>
</dbReference>
<dbReference type="Gene3D" id="3.90.190.10">
    <property type="entry name" value="Protein tyrosine phosphatase superfamily"/>
    <property type="match status" value="2"/>
</dbReference>
<dbReference type="InterPro" id="IPR003595">
    <property type="entry name" value="Tyr_Pase_cat"/>
</dbReference>
<feature type="region of interest" description="Disordered" evidence="2">
    <location>
        <begin position="449"/>
        <end position="478"/>
    </location>
</feature>
<dbReference type="GO" id="GO:0004725">
    <property type="term" value="F:protein tyrosine phosphatase activity"/>
    <property type="evidence" value="ECO:0007669"/>
    <property type="project" value="InterPro"/>
</dbReference>
<dbReference type="InterPro" id="IPR000387">
    <property type="entry name" value="Tyr_Pase_dom"/>
</dbReference>
<comment type="caution">
    <text evidence="5">The sequence shown here is derived from an EMBL/GenBank/DDBJ whole genome shotgun (WGS) entry which is preliminary data.</text>
</comment>
<dbReference type="PROSITE" id="PS00383">
    <property type="entry name" value="TYR_PHOSPHATASE_1"/>
    <property type="match status" value="1"/>
</dbReference>
<proteinExistence type="inferred from homology"/>
<gene>
    <name evidence="5" type="ORF">BO83DRAFT_413390</name>
</gene>
<dbReference type="Proteomes" id="UP000246171">
    <property type="component" value="Unassembled WGS sequence"/>
</dbReference>
<dbReference type="SMART" id="SM00404">
    <property type="entry name" value="PTPc_motif"/>
    <property type="match status" value="1"/>
</dbReference>
<dbReference type="VEuPathDB" id="FungiDB:BO83DRAFT_413390"/>
<dbReference type="InterPro" id="IPR050348">
    <property type="entry name" value="Protein-Tyr_Phosphatase"/>
</dbReference>
<dbReference type="Pfam" id="PF00102">
    <property type="entry name" value="Y_phosphatase"/>
    <property type="match status" value="2"/>
</dbReference>
<dbReference type="GeneID" id="37056444"/>
<evidence type="ECO:0000256" key="1">
    <source>
        <dbReference type="ARBA" id="ARBA00009649"/>
    </source>
</evidence>
<feature type="region of interest" description="Disordered" evidence="2">
    <location>
        <begin position="772"/>
        <end position="826"/>
    </location>
</feature>
<dbReference type="SMART" id="SM00194">
    <property type="entry name" value="PTPc"/>
    <property type="match status" value="1"/>
</dbReference>
<dbReference type="InterPro" id="IPR000242">
    <property type="entry name" value="PTP_cat"/>
</dbReference>
<evidence type="ECO:0000313" key="5">
    <source>
        <dbReference type="EMBL" id="PWY85557.1"/>
    </source>
</evidence>
<dbReference type="EMBL" id="MSFU01000001">
    <property type="protein sequence ID" value="PWY85557.1"/>
    <property type="molecule type" value="Genomic_DNA"/>
</dbReference>
<dbReference type="PANTHER" id="PTHR19134">
    <property type="entry name" value="RECEPTOR-TYPE TYROSINE-PROTEIN PHOSPHATASE"/>
    <property type="match status" value="1"/>
</dbReference>
<name>A0A317WKF2_ASPEC</name>
<evidence type="ECO:0000313" key="6">
    <source>
        <dbReference type="Proteomes" id="UP000246171"/>
    </source>
</evidence>
<dbReference type="RefSeq" id="XP_025393477.1">
    <property type="nucleotide sequence ID" value="XM_025534482.1"/>
</dbReference>
<organism evidence="5 6">
    <name type="scientific">Aspergillus eucalypticola (strain CBS 122712 / IBT 29274)</name>
    <dbReference type="NCBI Taxonomy" id="1448314"/>
    <lineage>
        <taxon>Eukaryota</taxon>
        <taxon>Fungi</taxon>
        <taxon>Dikarya</taxon>
        <taxon>Ascomycota</taxon>
        <taxon>Pezizomycotina</taxon>
        <taxon>Eurotiomycetes</taxon>
        <taxon>Eurotiomycetidae</taxon>
        <taxon>Eurotiales</taxon>
        <taxon>Aspergillaceae</taxon>
        <taxon>Aspergillus</taxon>
        <taxon>Aspergillus subgen. Circumdati</taxon>
    </lineage>
</organism>
<feature type="compositionally biased region" description="Polar residues" evidence="2">
    <location>
        <begin position="776"/>
        <end position="785"/>
    </location>
</feature>
<feature type="domain" description="Tyrosine-protein phosphatase" evidence="3">
    <location>
        <begin position="605"/>
        <end position="1021"/>
    </location>
</feature>
<reference evidence="5" key="1">
    <citation type="submission" date="2016-12" db="EMBL/GenBank/DDBJ databases">
        <title>The genomes of Aspergillus section Nigri reveals drivers in fungal speciation.</title>
        <authorList>
            <consortium name="DOE Joint Genome Institute"/>
            <person name="Vesth T.C."/>
            <person name="Nybo J."/>
            <person name="Theobald S."/>
            <person name="Brandl J."/>
            <person name="Frisvad J.C."/>
            <person name="Nielsen K.F."/>
            <person name="Lyhne E.K."/>
            <person name="Kogle M.E."/>
            <person name="Kuo A."/>
            <person name="Riley R."/>
            <person name="Clum A."/>
            <person name="Nolan M."/>
            <person name="Lipzen A."/>
            <person name="Salamov A."/>
            <person name="Henrissat B."/>
            <person name="Wiebenga A."/>
            <person name="De vries R.P."/>
            <person name="Grigoriev I.V."/>
            <person name="Mortensen U.H."/>
            <person name="Andersen M.R."/>
            <person name="Baker S.E."/>
        </authorList>
    </citation>
    <scope>NUCLEOTIDE SEQUENCE</scope>
    <source>
        <strain evidence="5">CBS 122712</strain>
    </source>
</reference>